<organism evidence="2 3">
    <name type="scientific">Candidatus Mediterraneibacter caccavium</name>
    <dbReference type="NCBI Taxonomy" id="2838661"/>
    <lineage>
        <taxon>Bacteria</taxon>
        <taxon>Bacillati</taxon>
        <taxon>Bacillota</taxon>
        <taxon>Clostridia</taxon>
        <taxon>Lachnospirales</taxon>
        <taxon>Lachnospiraceae</taxon>
        <taxon>Mediterraneibacter</taxon>
    </lineage>
</organism>
<sequence>MHCGKPLRDETQEYCQTCARRRSAIDQGRGLWLHADPVSGAVYRFKYKNKRSWGRIFAGELARQYGGQIRDWGIDEIIPIPLHASRKRQRGFNQSEVIARELSDLTGIPCRTDVLFRIRKTVPQKKLGPDGRAANLQGAFAVSRRWDACGKALLIDDIYTTGATVEKAAKMLKKAGCRNVYFLTISIGQGL</sequence>
<evidence type="ECO:0000313" key="3">
    <source>
        <dbReference type="Proteomes" id="UP000824243"/>
    </source>
</evidence>
<reference evidence="2" key="2">
    <citation type="submission" date="2021-04" db="EMBL/GenBank/DDBJ databases">
        <authorList>
            <person name="Gilroy R."/>
        </authorList>
    </citation>
    <scope>NUCLEOTIDE SEQUENCE</scope>
    <source>
        <strain evidence="2">ChiSjej5B23-15282</strain>
    </source>
</reference>
<dbReference type="SUPFAM" id="SSF53271">
    <property type="entry name" value="PRTase-like"/>
    <property type="match status" value="1"/>
</dbReference>
<comment type="similarity">
    <text evidence="1">Belongs to the ComF/GntX family.</text>
</comment>
<protein>
    <submittedName>
        <fullName evidence="2">ComF family protein</fullName>
    </submittedName>
</protein>
<dbReference type="InterPro" id="IPR029057">
    <property type="entry name" value="PRTase-like"/>
</dbReference>
<comment type="caution">
    <text evidence="2">The sequence shown here is derived from an EMBL/GenBank/DDBJ whole genome shotgun (WGS) entry which is preliminary data.</text>
</comment>
<dbReference type="PANTHER" id="PTHR47505:SF1">
    <property type="entry name" value="DNA UTILIZATION PROTEIN YHGH"/>
    <property type="match status" value="1"/>
</dbReference>
<gene>
    <name evidence="2" type="ORF">H9981_03315</name>
</gene>
<dbReference type="Proteomes" id="UP000824243">
    <property type="component" value="Unassembled WGS sequence"/>
</dbReference>
<name>A0A9D1VW11_9FIRM</name>
<dbReference type="AlphaFoldDB" id="A0A9D1VW11"/>
<dbReference type="Gene3D" id="3.40.50.2020">
    <property type="match status" value="1"/>
</dbReference>
<evidence type="ECO:0000313" key="2">
    <source>
        <dbReference type="EMBL" id="HIX48035.1"/>
    </source>
</evidence>
<dbReference type="CDD" id="cd06223">
    <property type="entry name" value="PRTases_typeI"/>
    <property type="match status" value="1"/>
</dbReference>
<dbReference type="InterPro" id="IPR051910">
    <property type="entry name" value="ComF/GntX_DNA_util-trans"/>
</dbReference>
<dbReference type="PANTHER" id="PTHR47505">
    <property type="entry name" value="DNA UTILIZATION PROTEIN YHGH"/>
    <property type="match status" value="1"/>
</dbReference>
<dbReference type="EMBL" id="DXFA01000060">
    <property type="protein sequence ID" value="HIX48035.1"/>
    <property type="molecule type" value="Genomic_DNA"/>
</dbReference>
<proteinExistence type="inferred from homology"/>
<reference evidence="2" key="1">
    <citation type="journal article" date="2021" name="PeerJ">
        <title>Extensive microbial diversity within the chicken gut microbiome revealed by metagenomics and culture.</title>
        <authorList>
            <person name="Gilroy R."/>
            <person name="Ravi A."/>
            <person name="Getino M."/>
            <person name="Pursley I."/>
            <person name="Horton D.L."/>
            <person name="Alikhan N.F."/>
            <person name="Baker D."/>
            <person name="Gharbi K."/>
            <person name="Hall N."/>
            <person name="Watson M."/>
            <person name="Adriaenssens E.M."/>
            <person name="Foster-Nyarko E."/>
            <person name="Jarju S."/>
            <person name="Secka A."/>
            <person name="Antonio M."/>
            <person name="Oren A."/>
            <person name="Chaudhuri R.R."/>
            <person name="La Ragione R."/>
            <person name="Hildebrand F."/>
            <person name="Pallen M.J."/>
        </authorList>
    </citation>
    <scope>NUCLEOTIDE SEQUENCE</scope>
    <source>
        <strain evidence="2">ChiSjej5B23-15282</strain>
    </source>
</reference>
<accession>A0A9D1VW11</accession>
<dbReference type="InterPro" id="IPR000836">
    <property type="entry name" value="PRTase_dom"/>
</dbReference>
<evidence type="ECO:0000256" key="1">
    <source>
        <dbReference type="ARBA" id="ARBA00008007"/>
    </source>
</evidence>